<dbReference type="AlphaFoldDB" id="A0A060M2A1"/>
<dbReference type="Gene3D" id="1.10.1900.10">
    <property type="entry name" value="c-terminal domain of poly(a) binding protein"/>
    <property type="match status" value="1"/>
</dbReference>
<feature type="transmembrane region" description="Helical" evidence="1">
    <location>
        <begin position="204"/>
        <end position="221"/>
    </location>
</feature>
<keyword evidence="1" id="KW-1133">Transmembrane helix</keyword>
<reference evidence="2 3" key="1">
    <citation type="journal article" date="2014" name="Gene">
        <title>A comparative genomic analysis of the alkalitolerant soil bacterium Bacillus lehensis G1.</title>
        <authorList>
            <person name="Noor Y.M."/>
            <person name="Samsulrizal N.H."/>
            <person name="Jema'on N.A."/>
            <person name="Low K.O."/>
            <person name="Ramli A.N."/>
            <person name="Alias N.I."/>
            <person name="Damis S.I."/>
            <person name="Fuzi S.F."/>
            <person name="Isa M.N."/>
            <person name="Murad A.M."/>
            <person name="Raih M.F."/>
            <person name="Bakar F.D."/>
            <person name="Najimudin N."/>
            <person name="Mahadi N.M."/>
            <person name="Illias R.M."/>
        </authorList>
    </citation>
    <scope>NUCLEOTIDE SEQUENCE [LARGE SCALE GENOMIC DNA]</scope>
    <source>
        <strain evidence="2 3">G1</strain>
    </source>
</reference>
<feature type="transmembrane region" description="Helical" evidence="1">
    <location>
        <begin position="93"/>
        <end position="114"/>
    </location>
</feature>
<dbReference type="STRING" id="1246626.BleG1_3603"/>
<dbReference type="KEGG" id="ble:BleG1_3603"/>
<protein>
    <recommendedName>
        <fullName evidence="4">DUF1129 domain-containing protein</fullName>
    </recommendedName>
</protein>
<feature type="transmembrane region" description="Helical" evidence="1">
    <location>
        <begin position="134"/>
        <end position="155"/>
    </location>
</feature>
<dbReference type="RefSeq" id="WP_038483814.1">
    <property type="nucleotide sequence ID" value="NZ_CP003923.1"/>
</dbReference>
<keyword evidence="1" id="KW-0812">Transmembrane</keyword>
<gene>
    <name evidence="2" type="ORF">BleG1_3603</name>
</gene>
<name>A0A060M2A1_9BACI</name>
<dbReference type="PANTHER" id="PTHR41307">
    <property type="entry name" value="MEMBRANE PROTEIN-RELATED"/>
    <property type="match status" value="1"/>
</dbReference>
<evidence type="ECO:0000313" key="3">
    <source>
        <dbReference type="Proteomes" id="UP000027142"/>
    </source>
</evidence>
<dbReference type="eggNOG" id="COG4858">
    <property type="taxonomic scope" value="Bacteria"/>
</dbReference>
<dbReference type="HOGENOM" id="CLU_085026_2_0_9"/>
<feature type="transmembrane region" description="Helical" evidence="1">
    <location>
        <begin position="175"/>
        <end position="192"/>
    </location>
</feature>
<dbReference type="EMBL" id="CP003923">
    <property type="protein sequence ID" value="AIC96150.1"/>
    <property type="molecule type" value="Genomic_DNA"/>
</dbReference>
<dbReference type="SUPFAM" id="SSF158560">
    <property type="entry name" value="BH3980-like"/>
    <property type="match status" value="1"/>
</dbReference>
<keyword evidence="1" id="KW-0472">Membrane</keyword>
<dbReference type="InterPro" id="IPR009214">
    <property type="entry name" value="DUF1129"/>
</dbReference>
<dbReference type="Proteomes" id="UP000027142">
    <property type="component" value="Chromosome"/>
</dbReference>
<dbReference type="PATRIC" id="fig|1246626.3.peg.3592"/>
<evidence type="ECO:0000313" key="2">
    <source>
        <dbReference type="EMBL" id="AIC96150.1"/>
    </source>
</evidence>
<accession>A0A060M2A1</accession>
<proteinExistence type="predicted"/>
<evidence type="ECO:0000256" key="1">
    <source>
        <dbReference type="SAM" id="Phobius"/>
    </source>
</evidence>
<dbReference type="Pfam" id="PF06570">
    <property type="entry name" value="DUF1129"/>
    <property type="match status" value="1"/>
</dbReference>
<organism evidence="2 3">
    <name type="scientific">Shouchella lehensis G1</name>
    <dbReference type="NCBI Taxonomy" id="1246626"/>
    <lineage>
        <taxon>Bacteria</taxon>
        <taxon>Bacillati</taxon>
        <taxon>Bacillota</taxon>
        <taxon>Bacilli</taxon>
        <taxon>Bacillales</taxon>
        <taxon>Bacillaceae</taxon>
        <taxon>Shouchella</taxon>
    </lineage>
</organism>
<dbReference type="OrthoDB" id="1655249at2"/>
<dbReference type="PANTHER" id="PTHR41307:SF1">
    <property type="entry name" value="MEMBRANE PROTEIN"/>
    <property type="match status" value="1"/>
</dbReference>
<evidence type="ECO:0008006" key="4">
    <source>
        <dbReference type="Google" id="ProtNLM"/>
    </source>
</evidence>
<keyword evidence="3" id="KW-1185">Reference proteome</keyword>
<sequence length="228" mass="26160">MTYTEELIKLNNEKREALSERNQQVYEDFLLYFRTDLRIAEQQAEELLMDILDHLLEAEKEGKTASDLFGENPKAYAEELIAHLPREKKKHQLAVVADAFFSTLAFILIIQGAANGLLPLFFDFNQTISVGNALVIAIYVGFSIPLAISMVFGFVRQSLFKPDQKKSDTWMILKGGLYGMVWFVPLFLFYTFVPSFGPELSLDWWIYVVVGGLLYLILKIIKGWDKSR</sequence>